<evidence type="ECO:0000256" key="2">
    <source>
        <dbReference type="SAM" id="Phobius"/>
    </source>
</evidence>
<evidence type="ECO:0008006" key="5">
    <source>
        <dbReference type="Google" id="ProtNLM"/>
    </source>
</evidence>
<dbReference type="SUPFAM" id="SSF89372">
    <property type="entry name" value="Fucose-specific lectin"/>
    <property type="match status" value="1"/>
</dbReference>
<dbReference type="EMBL" id="CP034207">
    <property type="protein sequence ID" value="QBZ61912.1"/>
    <property type="molecule type" value="Genomic_DNA"/>
</dbReference>
<evidence type="ECO:0000313" key="4">
    <source>
        <dbReference type="Proteomes" id="UP000294847"/>
    </source>
</evidence>
<proteinExistence type="predicted"/>
<name>A0A4P7NIQ6_PYROR</name>
<sequence>MASHYNTPDHSGLQVVPQHHDGLQAVNVDGIEVDYRTAERPWDHPSDKNGKFLVQDHSENGTSTPAAPPSPQNTICGLRKRTFYIVIGVLGFIVIAAAVGGGVGGSIAARNASQPQEQQTPPAPSPTNRPKTSPVLQESALAGLNWKDASNDTHYQVYFQSRDGAIMESAWNPTGNRWTVSRITDPGADIKPGTPLAASAGFPHVNTTWDVVKNVYFTGSAGIIERQSPFKEARGVWGNDNLSGQYTSSNRSLILAFWDQNFSNRSQNLVLLYQTLGANSLSVSKYFSDRNSDLPWAVQQLSLSILDGSPLALARSGNPSTRSDTRLYLADSNENLMQCQFDFQTGNLGRLSPTAFKLQAQAPLAVIPRDNTGFYNRDTLPECARSAPYTHLILFASPDRSSLSLVSWNCSGGFVDQTSKIRPLLIVPDRPKRTYLGLAAPQPDGLANNTPSSGRVYVLFDAGDGPEVEEWEAPLGGTDAAWEVIGPVPVR</sequence>
<dbReference type="Proteomes" id="UP000294847">
    <property type="component" value="Chromosome 4"/>
</dbReference>
<protein>
    <recommendedName>
        <fullName evidence="5">Fucose-specific lectin</fullName>
    </recommendedName>
</protein>
<feature type="region of interest" description="Disordered" evidence="1">
    <location>
        <begin position="111"/>
        <end position="134"/>
    </location>
</feature>
<keyword evidence="2" id="KW-0812">Transmembrane</keyword>
<feature type="region of interest" description="Disordered" evidence="1">
    <location>
        <begin position="38"/>
        <end position="73"/>
    </location>
</feature>
<dbReference type="Gene3D" id="2.120.10.70">
    <property type="entry name" value="Fucose-specific lectin"/>
    <property type="match status" value="1"/>
</dbReference>
<dbReference type="AlphaFoldDB" id="A0A4P7NIQ6"/>
<organism evidence="3 4">
    <name type="scientific">Pyricularia oryzae</name>
    <name type="common">Rice blast fungus</name>
    <name type="synonym">Magnaporthe oryzae</name>
    <dbReference type="NCBI Taxonomy" id="318829"/>
    <lineage>
        <taxon>Eukaryota</taxon>
        <taxon>Fungi</taxon>
        <taxon>Dikarya</taxon>
        <taxon>Ascomycota</taxon>
        <taxon>Pezizomycotina</taxon>
        <taxon>Sordariomycetes</taxon>
        <taxon>Sordariomycetidae</taxon>
        <taxon>Magnaporthales</taxon>
        <taxon>Pyriculariaceae</taxon>
        <taxon>Pyricularia</taxon>
    </lineage>
</organism>
<keyword evidence="2" id="KW-1133">Transmembrane helix</keyword>
<reference evidence="3 4" key="1">
    <citation type="journal article" date="2019" name="Mol. Biol. Evol.">
        <title>Blast fungal genomes show frequent chromosomal changes, gene gains and losses, and effector gene turnover.</title>
        <authorList>
            <person name="Gomez Luciano L.B."/>
            <person name="Jason Tsai I."/>
            <person name="Chuma I."/>
            <person name="Tosa Y."/>
            <person name="Chen Y.H."/>
            <person name="Li J.Y."/>
            <person name="Li M.Y."/>
            <person name="Jade Lu M.Y."/>
            <person name="Nakayashiki H."/>
            <person name="Li W.H."/>
        </authorList>
    </citation>
    <scope>NUCLEOTIDE SEQUENCE [LARGE SCALE GENOMIC DNA]</scope>
    <source>
        <strain evidence="3">MZ5-1-6</strain>
    </source>
</reference>
<feature type="compositionally biased region" description="Basic and acidic residues" evidence="1">
    <location>
        <begin position="38"/>
        <end position="59"/>
    </location>
</feature>
<accession>A0A4P7NIQ6</accession>
<gene>
    <name evidence="3" type="ORF">PoMZ_08873</name>
</gene>
<feature type="compositionally biased region" description="Polar residues" evidence="1">
    <location>
        <begin position="111"/>
        <end position="120"/>
    </location>
</feature>
<keyword evidence="2" id="KW-0472">Membrane</keyword>
<feature type="transmembrane region" description="Helical" evidence="2">
    <location>
        <begin position="83"/>
        <end position="109"/>
    </location>
</feature>
<evidence type="ECO:0000313" key="3">
    <source>
        <dbReference type="EMBL" id="QBZ61912.1"/>
    </source>
</evidence>
<evidence type="ECO:0000256" key="1">
    <source>
        <dbReference type="SAM" id="MobiDB-lite"/>
    </source>
</evidence>